<dbReference type="GO" id="GO:0006352">
    <property type="term" value="P:DNA-templated transcription initiation"/>
    <property type="evidence" value="ECO:0007669"/>
    <property type="project" value="InterPro"/>
</dbReference>
<dbReference type="SUPFAM" id="SSF88946">
    <property type="entry name" value="Sigma2 domain of RNA polymerase sigma factors"/>
    <property type="match status" value="1"/>
</dbReference>
<dbReference type="InterPro" id="IPR053812">
    <property type="entry name" value="HTH_Sigma70_ECF-like"/>
</dbReference>
<proteinExistence type="predicted"/>
<protein>
    <recommendedName>
        <fullName evidence="1">RNA polymerase sigma-70 ECF-like HTH domain-containing protein</fullName>
    </recommendedName>
</protein>
<dbReference type="RefSeq" id="WP_171473292.1">
    <property type="nucleotide sequence ID" value="NZ_CP053452.2"/>
</dbReference>
<dbReference type="Gene3D" id="1.10.10.10">
    <property type="entry name" value="Winged helix-like DNA-binding domain superfamily/Winged helix DNA-binding domain"/>
    <property type="match status" value="1"/>
</dbReference>
<accession>A0A6M5YYN6</accession>
<gene>
    <name evidence="2" type="ORF">FTUN_5602</name>
</gene>
<dbReference type="Pfam" id="PF07638">
    <property type="entry name" value="Sigma70_ECF"/>
    <property type="match status" value="1"/>
</dbReference>
<evidence type="ECO:0000313" key="3">
    <source>
        <dbReference type="Proteomes" id="UP000503447"/>
    </source>
</evidence>
<dbReference type="InterPro" id="IPR036388">
    <property type="entry name" value="WH-like_DNA-bd_sf"/>
</dbReference>
<dbReference type="GO" id="GO:0003700">
    <property type="term" value="F:DNA-binding transcription factor activity"/>
    <property type="evidence" value="ECO:0007669"/>
    <property type="project" value="InterPro"/>
</dbReference>
<keyword evidence="3" id="KW-1185">Reference proteome</keyword>
<dbReference type="KEGG" id="ftj:FTUN_5602"/>
<dbReference type="InterPro" id="IPR013325">
    <property type="entry name" value="RNA_pol_sigma_r2"/>
</dbReference>
<dbReference type="Proteomes" id="UP000503447">
    <property type="component" value="Chromosome"/>
</dbReference>
<dbReference type="InterPro" id="IPR013324">
    <property type="entry name" value="RNA_pol_sigma_r3/r4-like"/>
</dbReference>
<reference evidence="3" key="1">
    <citation type="submission" date="2020-05" db="EMBL/GenBank/DDBJ databases">
        <title>Frigoriglobus tundricola gen. nov., sp. nov., a psychrotolerant cellulolytic planctomycete of the family Gemmataceae with two divergent copies of 16S rRNA gene.</title>
        <authorList>
            <person name="Kulichevskaya I.S."/>
            <person name="Ivanova A.A."/>
            <person name="Naumoff D.G."/>
            <person name="Beletsky A.V."/>
            <person name="Rijpstra W.I.C."/>
            <person name="Sinninghe Damste J.S."/>
            <person name="Mardanov A.V."/>
            <person name="Ravin N.V."/>
            <person name="Dedysh S.N."/>
        </authorList>
    </citation>
    <scope>NUCLEOTIDE SEQUENCE [LARGE SCALE GENOMIC DNA]</scope>
    <source>
        <strain evidence="3">PL17</strain>
    </source>
</reference>
<evidence type="ECO:0000313" key="2">
    <source>
        <dbReference type="EMBL" id="QJW98022.1"/>
    </source>
</evidence>
<dbReference type="AlphaFoldDB" id="A0A6M5YYN6"/>
<feature type="domain" description="RNA polymerase sigma-70 ECF-like HTH" evidence="1">
    <location>
        <begin position="5"/>
        <end position="189"/>
    </location>
</feature>
<organism evidence="2 3">
    <name type="scientific">Frigoriglobus tundricola</name>
    <dbReference type="NCBI Taxonomy" id="2774151"/>
    <lineage>
        <taxon>Bacteria</taxon>
        <taxon>Pseudomonadati</taxon>
        <taxon>Planctomycetota</taxon>
        <taxon>Planctomycetia</taxon>
        <taxon>Gemmatales</taxon>
        <taxon>Gemmataceae</taxon>
        <taxon>Frigoriglobus</taxon>
    </lineage>
</organism>
<dbReference type="Gene3D" id="1.10.1740.10">
    <property type="match status" value="1"/>
</dbReference>
<dbReference type="EMBL" id="CP053452">
    <property type="protein sequence ID" value="QJW98022.1"/>
    <property type="molecule type" value="Genomic_DNA"/>
</dbReference>
<dbReference type="SUPFAM" id="SSF88659">
    <property type="entry name" value="Sigma3 and sigma4 domains of RNA polymerase sigma factors"/>
    <property type="match status" value="1"/>
</dbReference>
<sequence>MSEGSVSIWIRRLRDKDPEAPRRLWDRYYAPVVRLARSQLRGVPATAGDEEDVAAAAFQSFFRAAGGPGFERLDRRTDLWQILVVLTCRKAVDCRRAATAVRRGGAARAVGDYEEALGELAGREPDPHFAAAMAEEVTALIARIPDDELELRRLVALKLEGHSNEEIGAACGWSLRTVERRLCLIRKMWRADPSPQGTSA</sequence>
<evidence type="ECO:0000259" key="1">
    <source>
        <dbReference type="Pfam" id="PF07638"/>
    </source>
</evidence>
<name>A0A6M5YYN6_9BACT</name>